<proteinExistence type="predicted"/>
<feature type="domain" description="SLH" evidence="2">
    <location>
        <begin position="769"/>
        <end position="831"/>
    </location>
</feature>
<dbReference type="PROSITE" id="PS51272">
    <property type="entry name" value="SLH"/>
    <property type="match status" value="3"/>
</dbReference>
<dbReference type="AlphaFoldDB" id="A0A316D5B0"/>
<dbReference type="EMBL" id="QGGL01000014">
    <property type="protein sequence ID" value="PWK08957.1"/>
    <property type="molecule type" value="Genomic_DNA"/>
</dbReference>
<evidence type="ECO:0000259" key="2">
    <source>
        <dbReference type="PROSITE" id="PS51272"/>
    </source>
</evidence>
<name>A0A316D5B0_9BACL</name>
<dbReference type="InterPro" id="IPR032329">
    <property type="entry name" value="DUF4855"/>
</dbReference>
<dbReference type="Pfam" id="PF00395">
    <property type="entry name" value="SLH"/>
    <property type="match status" value="2"/>
</dbReference>
<accession>A0A316D5B0</accession>
<gene>
    <name evidence="3" type="ORF">C7459_11423</name>
</gene>
<dbReference type="Proteomes" id="UP000245634">
    <property type="component" value="Unassembled WGS sequence"/>
</dbReference>
<feature type="domain" description="SLH" evidence="2">
    <location>
        <begin position="708"/>
        <end position="768"/>
    </location>
</feature>
<dbReference type="Pfam" id="PF16147">
    <property type="entry name" value="DUF4855"/>
    <property type="match status" value="1"/>
</dbReference>
<reference evidence="3 4" key="1">
    <citation type="submission" date="2018-05" db="EMBL/GenBank/DDBJ databases">
        <title>Genomic Encyclopedia of Type Strains, Phase IV (KMG-IV): sequencing the most valuable type-strain genomes for metagenomic binning, comparative biology and taxonomic classification.</title>
        <authorList>
            <person name="Goeker M."/>
        </authorList>
    </citation>
    <scope>NUCLEOTIDE SEQUENCE [LARGE SCALE GENOMIC DNA]</scope>
    <source>
        <strain evidence="3 4">DSM 18773</strain>
    </source>
</reference>
<feature type="chain" id="PRO_5016326871" evidence="1">
    <location>
        <begin position="27"/>
        <end position="889"/>
    </location>
</feature>
<keyword evidence="1" id="KW-0732">Signal</keyword>
<feature type="signal peptide" evidence="1">
    <location>
        <begin position="1"/>
        <end position="26"/>
    </location>
</feature>
<dbReference type="Gene3D" id="2.130.10.10">
    <property type="entry name" value="YVTN repeat-like/Quinoprotein amine dehydrogenase"/>
    <property type="match status" value="1"/>
</dbReference>
<keyword evidence="4" id="KW-1185">Reference proteome</keyword>
<comment type="caution">
    <text evidence="3">The sequence shown here is derived from an EMBL/GenBank/DDBJ whole genome shotgun (WGS) entry which is preliminary data.</text>
</comment>
<evidence type="ECO:0000313" key="3">
    <source>
        <dbReference type="EMBL" id="PWK08957.1"/>
    </source>
</evidence>
<sequence length="889" mass="99260">MKANIKTIAPLLLTTALVWPTSLASAQSASTITGLDIVTRQGDGYYHPQQVAIERSLTPGEKRPEWIRYTDLSAKDVFGMAPVAGTNRVYVTDRSNATIWEVDPDSGRELRQFAPSTKPSNNLRGIATGLGEDIFVYYNGDGTIQRLHKDGTVVDSWKAPTIYGHTMTYVDGYLYLMTDRGEIYVINPTNHGLARQIDVKNPAGGTFGVNATFGIMNDGQYWNIVSANDSAQIYRYDSNWNFHDKVNLKMWTMTGVIWNGREYYALNFDKRAVFTIRVQDDDVGAVDQATTDHYQYIGNLMTTKRASEAFPQFDEKNTLLLYNDPARITADFLKPYASYLDRSGKRVGNLFDSFLFLPKGPRSEYLSTHTDEWNTYLTKTIGDMKVLDQEWSDHNKDLKQTGKAKMWLSVPYPSADLNLATRQQIVHSYMDKANQLIHDQGFKNLEFRGFYWHNESANHGDELVIDFNEYVHAKGLLSMWIPYQTAGEAVNFKELGFDEVFHQPNYYPFKGFSFPSNLNRFYNLTWTGARYGKGVELELDPDILGSDSTYRDHFKEYLHYGLAQGWLNASTAFYENSAIKGLYDKHDPLYDTIYQALNGKYTEPNVNVLNSTAGILSSSQSLTLPTTAKLRLNVLSDQPANIQKVIVHTDDNSSSPMTYIGTLRADEELAVHGGKLVKQELGGGSDSLQLGFNVTLNTQLQVSVVPNNQTPFVDVAKGSPAVQSIMDLSNRGILNGMLEGGQLKFLPDGQITRAQFAVMLTNAYSLKANNPVTFTDSADSWFTPYVAAVAESGYMQGYGSTFGPEDPITQEQVAAIMVRVLNRQNQTAKTDGVTIANQDQISNWALQQVLEGKKLGLYTDSFGFTGFAPQLPAKRADVANVLFKALGGK</sequence>
<dbReference type="OrthoDB" id="3799295at2"/>
<organism evidence="3 4">
    <name type="scientific">Tumebacillus permanentifrigoris</name>
    <dbReference type="NCBI Taxonomy" id="378543"/>
    <lineage>
        <taxon>Bacteria</taxon>
        <taxon>Bacillati</taxon>
        <taxon>Bacillota</taxon>
        <taxon>Bacilli</taxon>
        <taxon>Bacillales</taxon>
        <taxon>Alicyclobacillaceae</taxon>
        <taxon>Tumebacillus</taxon>
    </lineage>
</organism>
<dbReference type="RefSeq" id="WP_109690215.1">
    <property type="nucleotide sequence ID" value="NZ_QGGL01000014.1"/>
</dbReference>
<dbReference type="InterPro" id="IPR001119">
    <property type="entry name" value="SLH_dom"/>
</dbReference>
<evidence type="ECO:0000313" key="4">
    <source>
        <dbReference type="Proteomes" id="UP000245634"/>
    </source>
</evidence>
<dbReference type="InterPro" id="IPR015943">
    <property type="entry name" value="WD40/YVTN_repeat-like_dom_sf"/>
</dbReference>
<evidence type="ECO:0000256" key="1">
    <source>
        <dbReference type="SAM" id="SignalP"/>
    </source>
</evidence>
<protein>
    <submittedName>
        <fullName evidence="3">S-layer family protein</fullName>
    </submittedName>
</protein>
<dbReference type="SUPFAM" id="SSF63829">
    <property type="entry name" value="Calcium-dependent phosphotriesterase"/>
    <property type="match status" value="1"/>
</dbReference>
<feature type="domain" description="SLH" evidence="2">
    <location>
        <begin position="832"/>
        <end position="889"/>
    </location>
</feature>